<dbReference type="WBParaSite" id="nRc.2.0.1.t15175-RA">
    <property type="protein sequence ID" value="nRc.2.0.1.t15175-RA"/>
    <property type="gene ID" value="nRc.2.0.1.g15175"/>
</dbReference>
<protein>
    <submittedName>
        <fullName evidence="2">Uncharacterized protein</fullName>
    </submittedName>
</protein>
<evidence type="ECO:0000313" key="1">
    <source>
        <dbReference type="Proteomes" id="UP000887565"/>
    </source>
</evidence>
<organism evidence="1 2">
    <name type="scientific">Romanomermis culicivorax</name>
    <name type="common">Nematode worm</name>
    <dbReference type="NCBI Taxonomy" id="13658"/>
    <lineage>
        <taxon>Eukaryota</taxon>
        <taxon>Metazoa</taxon>
        <taxon>Ecdysozoa</taxon>
        <taxon>Nematoda</taxon>
        <taxon>Enoplea</taxon>
        <taxon>Dorylaimia</taxon>
        <taxon>Mermithida</taxon>
        <taxon>Mermithoidea</taxon>
        <taxon>Mermithidae</taxon>
        <taxon>Romanomermis</taxon>
    </lineage>
</organism>
<evidence type="ECO:0000313" key="2">
    <source>
        <dbReference type="WBParaSite" id="nRc.2.0.1.t15175-RA"/>
    </source>
</evidence>
<accession>A0A915IMY6</accession>
<proteinExistence type="predicted"/>
<sequence length="60" mass="6634">MITDASHVEENVVTIDSLDAPGQPQTVSALRLKPFILRPTKEIFELEAGGPHSSYRSQQK</sequence>
<dbReference type="AlphaFoldDB" id="A0A915IMY6"/>
<keyword evidence="1" id="KW-1185">Reference proteome</keyword>
<dbReference type="Proteomes" id="UP000887565">
    <property type="component" value="Unplaced"/>
</dbReference>
<name>A0A915IMY6_ROMCU</name>
<reference evidence="2" key="1">
    <citation type="submission" date="2022-11" db="UniProtKB">
        <authorList>
            <consortium name="WormBaseParasite"/>
        </authorList>
    </citation>
    <scope>IDENTIFICATION</scope>
</reference>